<protein>
    <recommendedName>
        <fullName evidence="3">Mediator of RNA polymerase II transcription subunit 6</fullName>
    </recommendedName>
    <alternativeName>
        <fullName evidence="7">Mediator complex subunit 6</fullName>
    </alternativeName>
</protein>
<organism evidence="10 11">
    <name type="scientific">Jaminaea rosea</name>
    <dbReference type="NCBI Taxonomy" id="1569628"/>
    <lineage>
        <taxon>Eukaryota</taxon>
        <taxon>Fungi</taxon>
        <taxon>Dikarya</taxon>
        <taxon>Basidiomycota</taxon>
        <taxon>Ustilaginomycotina</taxon>
        <taxon>Exobasidiomycetes</taxon>
        <taxon>Microstromatales</taxon>
        <taxon>Microstromatales incertae sedis</taxon>
        <taxon>Jaminaea</taxon>
    </lineage>
</organism>
<dbReference type="InterPro" id="IPR038566">
    <property type="entry name" value="Mediator_Med6_sf"/>
</dbReference>
<keyword evidence="4" id="KW-0805">Transcription regulation</keyword>
<dbReference type="PANTHER" id="PTHR13104">
    <property type="entry name" value="MED-6-RELATED"/>
    <property type="match status" value="1"/>
</dbReference>
<accession>A0A316UZJ2</accession>
<feature type="region of interest" description="Disordered" evidence="8">
    <location>
        <begin position="507"/>
        <end position="533"/>
    </location>
</feature>
<evidence type="ECO:0000313" key="11">
    <source>
        <dbReference type="Proteomes" id="UP000245884"/>
    </source>
</evidence>
<keyword evidence="6" id="KW-0539">Nucleus</keyword>
<sequence length="533" mass="58301">MEAAGPSSPTIPAAPARSSLLPTYWRDPEYLRSVPLTSRTALDYFSLSHFFDQESTNQVLRMQNIANPQAQMPGMGKSARQQEEELKRFQGIEFVLVHSREPTGKEAVEKGDESLYVVQKRRRTSPTQTAVLETYYILNGNVHVAPDLETVLQNRLVTALDSLRASLSLARAAQARPIAPPSARIDDAKKGKSGKAMSAASGTTLGAEAVREAAAEGGAAGGAQDEDEELMEGGARSSPAPPPANSKKRPYPIASILEAPPPRQSSWSLSSLWPSSDPPPSSPLSTVGSLFTTAHHYAFSTPLGTAVTSCLVTATSLVVYWRYFRRLRSTEYVTPRDLQWRGRMLTGTCTHIGDADGFRLYHQPGPVGLRSLLFPVPKTAKALKDETLSIRLAGCDAPELAHFGKEAQPFAAEAKEALRGLVEGKTVRCDVAHVDQYRRLVATPYVWAPPYVLGRTNVSLKMVQLGLATVYRQAGAEYGAAGWLSRVLFKSKSGLGRLERAEEMARRRRRGMWSQGKGLESPAEYKKRVKREK</sequence>
<evidence type="ECO:0000256" key="1">
    <source>
        <dbReference type="ARBA" id="ARBA00004123"/>
    </source>
</evidence>
<dbReference type="Proteomes" id="UP000245884">
    <property type="component" value="Unassembled WGS sequence"/>
</dbReference>
<dbReference type="Pfam" id="PF04934">
    <property type="entry name" value="Med6"/>
    <property type="match status" value="1"/>
</dbReference>
<dbReference type="InterPro" id="IPR007018">
    <property type="entry name" value="Mediator_Med6"/>
</dbReference>
<evidence type="ECO:0000256" key="7">
    <source>
        <dbReference type="ARBA" id="ARBA00031259"/>
    </source>
</evidence>
<dbReference type="GO" id="GO:0006357">
    <property type="term" value="P:regulation of transcription by RNA polymerase II"/>
    <property type="evidence" value="ECO:0007669"/>
    <property type="project" value="InterPro"/>
</dbReference>
<dbReference type="RefSeq" id="XP_025365332.1">
    <property type="nucleotide sequence ID" value="XM_025505189.1"/>
</dbReference>
<dbReference type="STRING" id="1569628.A0A316UZJ2"/>
<dbReference type="Gene3D" id="3.10.450.580">
    <property type="entry name" value="Mediator complex, subunit Med6"/>
    <property type="match status" value="1"/>
</dbReference>
<dbReference type="GO" id="GO:0003712">
    <property type="term" value="F:transcription coregulator activity"/>
    <property type="evidence" value="ECO:0007669"/>
    <property type="project" value="InterPro"/>
</dbReference>
<evidence type="ECO:0000256" key="2">
    <source>
        <dbReference type="ARBA" id="ARBA00007526"/>
    </source>
</evidence>
<feature type="region of interest" description="Disordered" evidence="8">
    <location>
        <begin position="171"/>
        <end position="250"/>
    </location>
</feature>
<feature type="compositionally biased region" description="Low complexity" evidence="8">
    <location>
        <begin position="171"/>
        <end position="183"/>
    </location>
</feature>
<evidence type="ECO:0000256" key="4">
    <source>
        <dbReference type="ARBA" id="ARBA00023015"/>
    </source>
</evidence>
<dbReference type="EMBL" id="KZ819662">
    <property type="protein sequence ID" value="PWN30720.1"/>
    <property type="molecule type" value="Genomic_DNA"/>
</dbReference>
<proteinExistence type="inferred from homology"/>
<dbReference type="InterPro" id="IPR035437">
    <property type="entry name" value="SNase_OB-fold_sf"/>
</dbReference>
<evidence type="ECO:0000256" key="5">
    <source>
        <dbReference type="ARBA" id="ARBA00023163"/>
    </source>
</evidence>
<comment type="similarity">
    <text evidence="2">Belongs to the Mediator complex subunit 6 family.</text>
</comment>
<evidence type="ECO:0000313" key="10">
    <source>
        <dbReference type="EMBL" id="PWN30720.1"/>
    </source>
</evidence>
<evidence type="ECO:0000256" key="6">
    <source>
        <dbReference type="ARBA" id="ARBA00023242"/>
    </source>
</evidence>
<evidence type="ECO:0000259" key="9">
    <source>
        <dbReference type="PROSITE" id="PS50830"/>
    </source>
</evidence>
<dbReference type="SMART" id="SM00318">
    <property type="entry name" value="SNc"/>
    <property type="match status" value="1"/>
</dbReference>
<keyword evidence="11" id="KW-1185">Reference proteome</keyword>
<evidence type="ECO:0000256" key="8">
    <source>
        <dbReference type="SAM" id="MobiDB-lite"/>
    </source>
</evidence>
<dbReference type="SUPFAM" id="SSF50199">
    <property type="entry name" value="Staphylococcal nuclease"/>
    <property type="match status" value="1"/>
</dbReference>
<feature type="domain" description="TNase-like" evidence="9">
    <location>
        <begin position="343"/>
        <end position="515"/>
    </location>
</feature>
<reference evidence="10 11" key="1">
    <citation type="journal article" date="2018" name="Mol. Biol. Evol.">
        <title>Broad Genomic Sampling Reveals a Smut Pathogenic Ancestry of the Fungal Clade Ustilaginomycotina.</title>
        <authorList>
            <person name="Kijpornyongpan T."/>
            <person name="Mondo S.J."/>
            <person name="Barry K."/>
            <person name="Sandor L."/>
            <person name="Lee J."/>
            <person name="Lipzen A."/>
            <person name="Pangilinan J."/>
            <person name="LaButti K."/>
            <person name="Hainaut M."/>
            <person name="Henrissat B."/>
            <person name="Grigoriev I.V."/>
            <person name="Spatafora J.W."/>
            <person name="Aime M.C."/>
        </authorList>
    </citation>
    <scope>NUCLEOTIDE SEQUENCE [LARGE SCALE GENOMIC DNA]</scope>
    <source>
        <strain evidence="10 11">MCA 5214</strain>
    </source>
</reference>
<comment type="subcellular location">
    <subcellularLocation>
        <location evidence="1">Nucleus</location>
    </subcellularLocation>
</comment>
<dbReference type="AlphaFoldDB" id="A0A316UZJ2"/>
<dbReference type="Pfam" id="PF00565">
    <property type="entry name" value="SNase"/>
    <property type="match status" value="1"/>
</dbReference>
<dbReference type="Gene3D" id="2.40.50.90">
    <property type="match status" value="1"/>
</dbReference>
<dbReference type="GO" id="GO:0016592">
    <property type="term" value="C:mediator complex"/>
    <property type="evidence" value="ECO:0007669"/>
    <property type="project" value="InterPro"/>
</dbReference>
<feature type="compositionally biased region" description="Low complexity" evidence="8">
    <location>
        <begin position="194"/>
        <end position="208"/>
    </location>
</feature>
<keyword evidence="5" id="KW-0804">Transcription</keyword>
<dbReference type="GeneID" id="37027012"/>
<dbReference type="OrthoDB" id="430293at2759"/>
<evidence type="ECO:0000256" key="3">
    <source>
        <dbReference type="ARBA" id="ARBA00020634"/>
    </source>
</evidence>
<gene>
    <name evidence="10" type="ORF">BDZ90DRAFT_229722</name>
</gene>
<dbReference type="InterPro" id="IPR016071">
    <property type="entry name" value="Staphylococal_nuclease_OB-fold"/>
</dbReference>
<dbReference type="PROSITE" id="PS50830">
    <property type="entry name" value="TNASE_3"/>
    <property type="match status" value="1"/>
</dbReference>
<name>A0A316UZJ2_9BASI</name>